<proteinExistence type="predicted"/>
<comment type="caution">
    <text evidence="2">The sequence shown here is derived from an EMBL/GenBank/DDBJ whole genome shotgun (WGS) entry which is preliminary data.</text>
</comment>
<keyword evidence="3" id="KW-1185">Reference proteome</keyword>
<name>A0ABN2SAD0_9PSEU</name>
<feature type="compositionally biased region" description="Basic and acidic residues" evidence="1">
    <location>
        <begin position="34"/>
        <end position="55"/>
    </location>
</feature>
<dbReference type="Proteomes" id="UP001501116">
    <property type="component" value="Unassembled WGS sequence"/>
</dbReference>
<feature type="region of interest" description="Disordered" evidence="1">
    <location>
        <begin position="22"/>
        <end position="55"/>
    </location>
</feature>
<reference evidence="2 3" key="1">
    <citation type="journal article" date="2019" name="Int. J. Syst. Evol. Microbiol.">
        <title>The Global Catalogue of Microorganisms (GCM) 10K type strain sequencing project: providing services to taxonomists for standard genome sequencing and annotation.</title>
        <authorList>
            <consortium name="The Broad Institute Genomics Platform"/>
            <consortium name="The Broad Institute Genome Sequencing Center for Infectious Disease"/>
            <person name="Wu L."/>
            <person name="Ma J."/>
        </authorList>
    </citation>
    <scope>NUCLEOTIDE SEQUENCE [LARGE SCALE GENOMIC DNA]</scope>
    <source>
        <strain evidence="2 3">JCM 14545</strain>
    </source>
</reference>
<sequence length="55" mass="6371">MLRMTEPDSNDININTRRAVLQHMSTEVDSPDLPPERREEAAEEFRRLPAPGHED</sequence>
<organism evidence="2 3">
    <name type="scientific">Amycolatopsis minnesotensis</name>
    <dbReference type="NCBI Taxonomy" id="337894"/>
    <lineage>
        <taxon>Bacteria</taxon>
        <taxon>Bacillati</taxon>
        <taxon>Actinomycetota</taxon>
        <taxon>Actinomycetes</taxon>
        <taxon>Pseudonocardiales</taxon>
        <taxon>Pseudonocardiaceae</taxon>
        <taxon>Amycolatopsis</taxon>
    </lineage>
</organism>
<evidence type="ECO:0000313" key="3">
    <source>
        <dbReference type="Proteomes" id="UP001501116"/>
    </source>
</evidence>
<protein>
    <submittedName>
        <fullName evidence="2">Uncharacterized protein</fullName>
    </submittedName>
</protein>
<gene>
    <name evidence="2" type="ORF">GCM10009754_70410</name>
</gene>
<accession>A0ABN2SAD0</accession>
<evidence type="ECO:0000256" key="1">
    <source>
        <dbReference type="SAM" id="MobiDB-lite"/>
    </source>
</evidence>
<evidence type="ECO:0000313" key="2">
    <source>
        <dbReference type="EMBL" id="GAA1983222.1"/>
    </source>
</evidence>
<dbReference type="EMBL" id="BAAANN010000038">
    <property type="protein sequence ID" value="GAA1983222.1"/>
    <property type="molecule type" value="Genomic_DNA"/>
</dbReference>